<evidence type="ECO:0000256" key="1">
    <source>
        <dbReference type="SAM" id="Coils"/>
    </source>
</evidence>
<evidence type="ECO:0000313" key="3">
    <source>
        <dbReference type="EMBL" id="CAJ1395920.1"/>
    </source>
</evidence>
<protein>
    <recommendedName>
        <fullName evidence="5">PH domain-containing protein</fullName>
    </recommendedName>
</protein>
<evidence type="ECO:0000313" key="4">
    <source>
        <dbReference type="Proteomes" id="UP001178507"/>
    </source>
</evidence>
<evidence type="ECO:0008006" key="5">
    <source>
        <dbReference type="Google" id="ProtNLM"/>
    </source>
</evidence>
<feature type="region of interest" description="Disordered" evidence="2">
    <location>
        <begin position="266"/>
        <end position="293"/>
    </location>
</feature>
<feature type="region of interest" description="Disordered" evidence="2">
    <location>
        <begin position="231"/>
        <end position="253"/>
    </location>
</feature>
<dbReference type="Proteomes" id="UP001178507">
    <property type="component" value="Unassembled WGS sequence"/>
</dbReference>
<gene>
    <name evidence="3" type="ORF">EVOR1521_LOCUS20239</name>
</gene>
<name>A0AA36IXU5_9DINO</name>
<sequence>MKMQYDLRQEALALSRARRSKIAAGTRPAIQAAAVAAAEFEEPQEPLALDLHVETAALQRAHRALRASNTFASPKWTDEEGLGLSWPCPVCGTLLEKGEKVVSPSAGAELDGPAQAEEVLGARIEVLEELLSKTRPQAAEAAACQRRLRAAEAKTVDLEAALDLASRTCDELFSTLELQTAEFQAFAAQVRAAAGPWLEQQNQLEVQLGAVLKAITLPGEKPNKLREELQTERRRLQVSRRRSRRESAQKHEATIRALQTKLLEAEAPERTGLEQDLRQQLDRSSLKASERLGTNCRAKQDRLESALAQQQAKATEEATELKAQVAALEEGAEAKQREAHEAKVSRAKLRIQRTGEGKGLVARSLEVLSTGVVVYKLCAGNGKWQERFLAVTPAPPAAPESLKWSKDVSRRRLSSPSVVPLKEVVHVGFGSDALPEKHRQEVSWCCFSVWTAQRSFHFKAGDERIAENFVLGLSRLCPGTKPASVHSLILHRALGKLGPDGAARAAAISAAVRRAAEVRKEELQAAESAQAAKSEEEDEDEEGEESEHTSDEEKSATSAEPERIPIKNRAALCSYFDALDNVQQRDVVCAKMS</sequence>
<accession>A0AA36IXU5</accession>
<dbReference type="AlphaFoldDB" id="A0AA36IXU5"/>
<feature type="compositionally biased region" description="Basic and acidic residues" evidence="2">
    <location>
        <begin position="546"/>
        <end position="563"/>
    </location>
</feature>
<organism evidence="3 4">
    <name type="scientific">Effrenium voratum</name>
    <dbReference type="NCBI Taxonomy" id="2562239"/>
    <lineage>
        <taxon>Eukaryota</taxon>
        <taxon>Sar</taxon>
        <taxon>Alveolata</taxon>
        <taxon>Dinophyceae</taxon>
        <taxon>Suessiales</taxon>
        <taxon>Symbiodiniaceae</taxon>
        <taxon>Effrenium</taxon>
    </lineage>
</organism>
<dbReference type="EMBL" id="CAUJNA010003214">
    <property type="protein sequence ID" value="CAJ1395920.1"/>
    <property type="molecule type" value="Genomic_DNA"/>
</dbReference>
<feature type="compositionally biased region" description="Acidic residues" evidence="2">
    <location>
        <begin position="535"/>
        <end position="545"/>
    </location>
</feature>
<feature type="coiled-coil region" evidence="1">
    <location>
        <begin position="311"/>
        <end position="338"/>
    </location>
</feature>
<feature type="compositionally biased region" description="Basic and acidic residues" evidence="2">
    <location>
        <begin position="266"/>
        <end position="290"/>
    </location>
</feature>
<feature type="region of interest" description="Disordered" evidence="2">
    <location>
        <begin position="522"/>
        <end position="563"/>
    </location>
</feature>
<keyword evidence="4" id="KW-1185">Reference proteome</keyword>
<comment type="caution">
    <text evidence="3">The sequence shown here is derived from an EMBL/GenBank/DDBJ whole genome shotgun (WGS) entry which is preliminary data.</text>
</comment>
<proteinExistence type="predicted"/>
<evidence type="ECO:0000256" key="2">
    <source>
        <dbReference type="SAM" id="MobiDB-lite"/>
    </source>
</evidence>
<dbReference type="Gene3D" id="2.30.29.30">
    <property type="entry name" value="Pleckstrin-homology domain (PH domain)/Phosphotyrosine-binding domain (PTB)"/>
    <property type="match status" value="1"/>
</dbReference>
<keyword evidence="1" id="KW-0175">Coiled coil</keyword>
<reference evidence="3" key="1">
    <citation type="submission" date="2023-08" db="EMBL/GenBank/DDBJ databases">
        <authorList>
            <person name="Chen Y."/>
            <person name="Shah S."/>
            <person name="Dougan E. K."/>
            <person name="Thang M."/>
            <person name="Chan C."/>
        </authorList>
    </citation>
    <scope>NUCLEOTIDE SEQUENCE</scope>
</reference>
<dbReference type="InterPro" id="IPR011993">
    <property type="entry name" value="PH-like_dom_sf"/>
</dbReference>